<dbReference type="PANTHER" id="PTHR33115">
    <property type="entry name" value="ARM REPEAT SUPERFAMILY PROTEIN"/>
    <property type="match status" value="1"/>
</dbReference>
<organism evidence="3 4">
    <name type="scientific">Miscanthus lutarioriparius</name>
    <dbReference type="NCBI Taxonomy" id="422564"/>
    <lineage>
        <taxon>Eukaryota</taxon>
        <taxon>Viridiplantae</taxon>
        <taxon>Streptophyta</taxon>
        <taxon>Embryophyta</taxon>
        <taxon>Tracheophyta</taxon>
        <taxon>Spermatophyta</taxon>
        <taxon>Magnoliopsida</taxon>
        <taxon>Liliopsida</taxon>
        <taxon>Poales</taxon>
        <taxon>Poaceae</taxon>
        <taxon>PACMAD clade</taxon>
        <taxon>Panicoideae</taxon>
        <taxon>Andropogonodae</taxon>
        <taxon>Andropogoneae</taxon>
        <taxon>Saccharinae</taxon>
        <taxon>Miscanthus</taxon>
    </lineage>
</organism>
<sequence>MEHASAAGMTTVVVPEERRLPEAGLNGAILRWAFIDKAISGFGALALAWATIVLLGGFSTLIKQKDFWFVTIISFLEATRLVSSAVDPEDQFIINAPEVVAAKTEEIEAKEQGSWQRHHRTNRLGQGPNQSAAPPPPRRGGLLGWSSSLTSGRRRFCTCRLFFAKTLTTGFTFAQFAAGITSVVLAVLRLSRQDYVDPADQSSSDHKSIKGSLNLFYGLVLAQGVSSFFADTMLPIDVRRAMKLGMTYQLGQSGVLIIKRYMLDTYMKCSGGRVREAMDMDLVSFAMEMARSTSVADRLVGVRVLDRVLSVEKYSGLALMRLRASIDTVGSVVSMLGLKNKTTEEENTRGHAANVVLELSPDLQVESFPAVLQMVSSLLTAKTTAASTTSNVSVELTWLGVKILRKIMDNPDNCKEVVKDADDQVISSIVDLTAVSDYNSSSISWSPVTEEIIVEAVQVLHRLVRTTGDAGKVLRCKISENLHVLRNIRKILEHPRSHTELLTEAIGVLACLALDETGKEEIGGSARIIRKLVPSLVVETPSPSNRVKLAKSAVEALLVLAVDSQRNALRILEELKIEDMQQLVDMLSSDSTELRTMAAKLLAVLRVNSITEHVHYNRTVDNALPLLLKAIKLEVEKLYALVPAAGELHAHDANLEEWRTKQGALLESFVGLSVRVCTFIQASEFGDALRNANLTVDLLMHALNRILDMYKSPDTEYPGIRRVTVELIIWMLRSNRRCIEFFFRHQVDKAVKEVAETEERLEMFNMFCCGVGVAKHREPISSLVASAASALPRIARRLPGEVSAENTIPIA</sequence>
<feature type="compositionally biased region" description="Polar residues" evidence="1">
    <location>
        <begin position="123"/>
        <end position="132"/>
    </location>
</feature>
<feature type="region of interest" description="Disordered" evidence="1">
    <location>
        <begin position="110"/>
        <end position="144"/>
    </location>
</feature>
<gene>
    <name evidence="3" type="ORF">NCGR_LOCUS44838</name>
</gene>
<dbReference type="InterPro" id="IPR016024">
    <property type="entry name" value="ARM-type_fold"/>
</dbReference>
<dbReference type="EMBL" id="CAJGYO010000011">
    <property type="protein sequence ID" value="CAD6261417.1"/>
    <property type="molecule type" value="Genomic_DNA"/>
</dbReference>
<feature type="transmembrane region" description="Helical" evidence="2">
    <location>
        <begin position="39"/>
        <end position="62"/>
    </location>
</feature>
<comment type="caution">
    <text evidence="3">The sequence shown here is derived from an EMBL/GenBank/DDBJ whole genome shotgun (WGS) entry which is preliminary data.</text>
</comment>
<dbReference type="Gene3D" id="1.25.10.10">
    <property type="entry name" value="Leucine-rich Repeat Variant"/>
    <property type="match status" value="1"/>
</dbReference>
<keyword evidence="2" id="KW-1133">Transmembrane helix</keyword>
<evidence type="ECO:0000313" key="3">
    <source>
        <dbReference type="EMBL" id="CAD6261417.1"/>
    </source>
</evidence>
<proteinExistence type="predicted"/>
<evidence type="ECO:0000313" key="4">
    <source>
        <dbReference type="Proteomes" id="UP000604825"/>
    </source>
</evidence>
<reference evidence="3" key="1">
    <citation type="submission" date="2020-10" db="EMBL/GenBank/DDBJ databases">
        <authorList>
            <person name="Han B."/>
            <person name="Lu T."/>
            <person name="Zhao Q."/>
            <person name="Huang X."/>
            <person name="Zhao Y."/>
        </authorList>
    </citation>
    <scope>NUCLEOTIDE SEQUENCE</scope>
</reference>
<dbReference type="OrthoDB" id="663631at2759"/>
<accession>A0A811QQQ4</accession>
<dbReference type="AlphaFoldDB" id="A0A811QQQ4"/>
<dbReference type="PANTHER" id="PTHR33115:SF74">
    <property type="entry name" value="OS01G0524100 PROTEIN"/>
    <property type="match status" value="1"/>
</dbReference>
<keyword evidence="2" id="KW-0812">Transmembrane</keyword>
<protein>
    <recommendedName>
        <fullName evidence="5">BLE2 protein</fullName>
    </recommendedName>
</protein>
<dbReference type="SUPFAM" id="SSF48371">
    <property type="entry name" value="ARM repeat"/>
    <property type="match status" value="2"/>
</dbReference>
<evidence type="ECO:0000256" key="2">
    <source>
        <dbReference type="SAM" id="Phobius"/>
    </source>
</evidence>
<evidence type="ECO:0008006" key="5">
    <source>
        <dbReference type="Google" id="ProtNLM"/>
    </source>
</evidence>
<dbReference type="InterPro" id="IPR011989">
    <property type="entry name" value="ARM-like"/>
</dbReference>
<keyword evidence="2" id="KW-0472">Membrane</keyword>
<feature type="transmembrane region" description="Helical" evidence="2">
    <location>
        <begin position="162"/>
        <end position="188"/>
    </location>
</feature>
<dbReference type="Proteomes" id="UP000604825">
    <property type="component" value="Unassembled WGS sequence"/>
</dbReference>
<keyword evidence="4" id="KW-1185">Reference proteome</keyword>
<name>A0A811QQQ4_9POAL</name>
<evidence type="ECO:0000256" key="1">
    <source>
        <dbReference type="SAM" id="MobiDB-lite"/>
    </source>
</evidence>